<gene>
    <name evidence="1" type="ORF">FAM09_26085</name>
</gene>
<dbReference type="RefSeq" id="WP_136580114.1">
    <property type="nucleotide sequence ID" value="NZ_STFF01000010.1"/>
</dbReference>
<reference evidence="1 2" key="1">
    <citation type="submission" date="2019-04" db="EMBL/GenBank/DDBJ databases">
        <title>Niastella caeni sp. nov., isolated from activated sludge.</title>
        <authorList>
            <person name="Sheng M."/>
        </authorList>
    </citation>
    <scope>NUCLEOTIDE SEQUENCE [LARGE SCALE GENOMIC DNA]</scope>
    <source>
        <strain evidence="1 2">HX-2-15</strain>
    </source>
</reference>
<proteinExistence type="predicted"/>
<organism evidence="1 2">
    <name type="scientific">Niastella caeni</name>
    <dbReference type="NCBI Taxonomy" id="2569763"/>
    <lineage>
        <taxon>Bacteria</taxon>
        <taxon>Pseudomonadati</taxon>
        <taxon>Bacteroidota</taxon>
        <taxon>Chitinophagia</taxon>
        <taxon>Chitinophagales</taxon>
        <taxon>Chitinophagaceae</taxon>
        <taxon>Niastella</taxon>
    </lineage>
</organism>
<protein>
    <submittedName>
        <fullName evidence="1">Uncharacterized protein</fullName>
    </submittedName>
</protein>
<sequence length="91" mass="9696">MKKAKIMLLSIGVIAVVAGALAFKAKNYGTFTCYRTLDAAITTCDDTPIPVFFNRNVTTSYTSTSINGEAVDALSDCSQTSCLVSTTLEDE</sequence>
<dbReference type="AlphaFoldDB" id="A0A4S8HJA9"/>
<keyword evidence="2" id="KW-1185">Reference proteome</keyword>
<evidence type="ECO:0000313" key="2">
    <source>
        <dbReference type="Proteomes" id="UP000306918"/>
    </source>
</evidence>
<comment type="caution">
    <text evidence="1">The sequence shown here is derived from an EMBL/GenBank/DDBJ whole genome shotgun (WGS) entry which is preliminary data.</text>
</comment>
<dbReference type="EMBL" id="STFF01000010">
    <property type="protein sequence ID" value="THU32922.1"/>
    <property type="molecule type" value="Genomic_DNA"/>
</dbReference>
<name>A0A4S8HJA9_9BACT</name>
<evidence type="ECO:0000313" key="1">
    <source>
        <dbReference type="EMBL" id="THU32922.1"/>
    </source>
</evidence>
<dbReference type="Proteomes" id="UP000306918">
    <property type="component" value="Unassembled WGS sequence"/>
</dbReference>
<accession>A0A4S8HJA9</accession>